<dbReference type="PROSITE" id="PS51034">
    <property type="entry name" value="ZP_2"/>
    <property type="match status" value="1"/>
</dbReference>
<keyword evidence="7 9" id="KW-0472">Membrane</keyword>
<evidence type="ECO:0000256" key="1">
    <source>
        <dbReference type="ARBA" id="ARBA00004251"/>
    </source>
</evidence>
<dbReference type="SMR" id="A0A131MB05"/>
<dbReference type="EMBL" id="BX284602">
    <property type="protein sequence ID" value="CZR14495.1"/>
    <property type="molecule type" value="Genomic_DNA"/>
</dbReference>
<dbReference type="Pfam" id="PF25301">
    <property type="entry name" value="CUT_C"/>
    <property type="match status" value="1"/>
</dbReference>
<comment type="subcellular location">
    <subcellularLocation>
        <location evidence="1">Cell membrane</location>
        <topology evidence="1">Single-pass type I membrane protein</topology>
    </subcellularLocation>
</comment>
<dbReference type="PANTHER" id="PTHR22907:SF58">
    <property type="entry name" value="ZP DOMAIN-CONTAINING PROTEIN"/>
    <property type="match status" value="1"/>
</dbReference>
<evidence type="ECO:0000256" key="5">
    <source>
        <dbReference type="ARBA" id="ARBA00022729"/>
    </source>
</evidence>
<dbReference type="Proteomes" id="UP000001940">
    <property type="component" value="Chromosome II"/>
</dbReference>
<dbReference type="Pfam" id="PF25057">
    <property type="entry name" value="CUT_N"/>
    <property type="match status" value="1"/>
</dbReference>
<organism evidence="11 12">
    <name type="scientific">Caenorhabditis elegans</name>
    <dbReference type="NCBI Taxonomy" id="6239"/>
    <lineage>
        <taxon>Eukaryota</taxon>
        <taxon>Metazoa</taxon>
        <taxon>Ecdysozoa</taxon>
        <taxon>Nematoda</taxon>
        <taxon>Chromadorea</taxon>
        <taxon>Rhabditida</taxon>
        <taxon>Rhabditina</taxon>
        <taxon>Rhabditomorpha</taxon>
        <taxon>Rhabditoidea</taxon>
        <taxon>Rhabditidae</taxon>
        <taxon>Peloderinae</taxon>
        <taxon>Caenorhabditis</taxon>
    </lineage>
</organism>
<evidence type="ECO:0000256" key="3">
    <source>
        <dbReference type="ARBA" id="ARBA00022475"/>
    </source>
</evidence>
<dbReference type="InterPro" id="IPR001507">
    <property type="entry name" value="ZP_dom"/>
</dbReference>
<dbReference type="PANTHER" id="PTHR22907">
    <property type="entry name" value="GH04558P"/>
    <property type="match status" value="1"/>
</dbReference>
<feature type="domain" description="ZP" evidence="10">
    <location>
        <begin position="1"/>
        <end position="195"/>
    </location>
</feature>
<dbReference type="AGR" id="WB:WBGene00011928"/>
<evidence type="ECO:0000256" key="9">
    <source>
        <dbReference type="SAM" id="Phobius"/>
    </source>
</evidence>
<dbReference type="InterPro" id="IPR056953">
    <property type="entry name" value="CUT_N"/>
</dbReference>
<name>A0A131MB05_CAEEL</name>
<feature type="compositionally biased region" description="Low complexity" evidence="8">
    <location>
        <begin position="255"/>
        <end position="271"/>
    </location>
</feature>
<feature type="compositionally biased region" description="Low complexity" evidence="8">
    <location>
        <begin position="234"/>
        <end position="245"/>
    </location>
</feature>
<keyword evidence="4 9" id="KW-0812">Transmembrane</keyword>
<dbReference type="ExpressionAtlas" id="A0A131MB05">
    <property type="expression patterns" value="baseline and differential"/>
</dbReference>
<keyword evidence="2" id="KW-0193">Cuticle</keyword>
<dbReference type="CTD" id="188735"/>
<reference evidence="11 12" key="1">
    <citation type="journal article" date="1998" name="Science">
        <title>Genome sequence of the nematode C. elegans: a platform for investigating biology.</title>
        <authorList>
            <consortium name="The C. elegans sequencing consortium"/>
            <person name="Sulson J.E."/>
            <person name="Waterston R."/>
        </authorList>
    </citation>
    <scope>NUCLEOTIDE SEQUENCE [LARGE SCALE GENOMIC DNA]</scope>
    <source>
        <strain evidence="11 12">Bristol N2</strain>
    </source>
</reference>
<accession>A0A131MB05</accession>
<proteinExistence type="predicted"/>
<evidence type="ECO:0000313" key="11">
    <source>
        <dbReference type="EMBL" id="CZR14495.1"/>
    </source>
</evidence>
<gene>
    <name evidence="11 13" type="primary">cutl-12</name>
    <name evidence="11" type="ORF">CELE_T22C8.7</name>
    <name evidence="13" type="ORF">T22C8.7</name>
</gene>
<dbReference type="InterPro" id="IPR051962">
    <property type="entry name" value="Cuticlin"/>
</dbReference>
<evidence type="ECO:0000256" key="4">
    <source>
        <dbReference type="ARBA" id="ARBA00022692"/>
    </source>
</evidence>
<evidence type="ECO:0000313" key="12">
    <source>
        <dbReference type="Proteomes" id="UP000001940"/>
    </source>
</evidence>
<dbReference type="GeneID" id="188735"/>
<dbReference type="AlphaFoldDB" id="A0A131MB05"/>
<keyword evidence="3" id="KW-1003">Cell membrane</keyword>
<dbReference type="Bgee" id="WBGene00011928">
    <property type="expression patterns" value="Expressed in embryo and 3 other cell types or tissues"/>
</dbReference>
<protein>
    <submittedName>
        <fullName evidence="11">ZP domain-containing protein</fullName>
    </submittedName>
</protein>
<keyword evidence="12" id="KW-1185">Reference proteome</keyword>
<evidence type="ECO:0000256" key="7">
    <source>
        <dbReference type="ARBA" id="ARBA00023136"/>
    </source>
</evidence>
<evidence type="ECO:0000256" key="8">
    <source>
        <dbReference type="SAM" id="MobiDB-lite"/>
    </source>
</evidence>
<dbReference type="WormBase" id="T22C8.7b">
    <property type="protein sequence ID" value="CE51479"/>
    <property type="gene ID" value="WBGene00011928"/>
    <property type="gene designation" value="cutl-12"/>
</dbReference>
<feature type="region of interest" description="Disordered" evidence="8">
    <location>
        <begin position="215"/>
        <end position="291"/>
    </location>
</feature>
<keyword evidence="5" id="KW-0732">Signal</keyword>
<dbReference type="OrthoDB" id="6139674at2759"/>
<dbReference type="SMART" id="SM00241">
    <property type="entry name" value="ZP"/>
    <property type="match status" value="1"/>
</dbReference>
<feature type="transmembrane region" description="Helical" evidence="9">
    <location>
        <begin position="440"/>
        <end position="462"/>
    </location>
</feature>
<keyword evidence="6 9" id="KW-1133">Transmembrane helix</keyword>
<dbReference type="GO" id="GO:0042302">
    <property type="term" value="F:structural constituent of cuticle"/>
    <property type="evidence" value="ECO:0007669"/>
    <property type="project" value="UniProtKB-KW"/>
</dbReference>
<evidence type="ECO:0000256" key="2">
    <source>
        <dbReference type="ARBA" id="ARBA00022460"/>
    </source>
</evidence>
<dbReference type="GO" id="GO:0005886">
    <property type="term" value="C:plasma membrane"/>
    <property type="evidence" value="ECO:0007669"/>
    <property type="project" value="UniProtKB-SubCell"/>
</dbReference>
<sequence>MDLPFRGPCNVRRRRNVAPPSISYDVTVIIQHHPLFVTSFDKAYRLNCIYRQQESTLQQRINVSDIPSTALQSKNAPKCRYDVLSGSLNGPVVRFANVGDVVVHKWTCDSDRFGFVVHSCVVRDESGKDFQFIDERGCVTDFSLFPEVSYSDDLKSAFTAVRAFRYADQVMVHFSCQITTCQKQENGCEGISPPICRPMDLGPIKVHYVKHEKNGEKFDEGGGVETLPPRTENTSEGSTTTVRSTTTRERAQAFSTTTHKTTTSSSLQLKTVQRDEDNNSFSPSSKFRNGYNFPNVESGEGVGQDNTAEFGVKRKSSDAGVNEYGIEIAKDESQAKQNKISLVAEPEKLPKREVFHVETISKTMDSELEPLPYPTKASVYQHRSPRSHKRVLEDANITLEVETTKIMILENEPSAEKFRLGEAREQSGPEPMKCTTSENYVSNTLLLTTLGVLQVISILALITQRFYYKKSIDNLIYADDRPGSRKF</sequence>
<dbReference type="RefSeq" id="NP_001309579.1">
    <property type="nucleotide sequence ID" value="NM_001322750.3"/>
</dbReference>
<evidence type="ECO:0000313" key="13">
    <source>
        <dbReference type="WormBase" id="T22C8.7b"/>
    </source>
</evidence>
<evidence type="ECO:0000259" key="10">
    <source>
        <dbReference type="PROSITE" id="PS51034"/>
    </source>
</evidence>
<evidence type="ECO:0000256" key="6">
    <source>
        <dbReference type="ARBA" id="ARBA00022989"/>
    </source>
</evidence>
<dbReference type="InterPro" id="IPR057475">
    <property type="entry name" value="CUT_C"/>
</dbReference>